<dbReference type="CDD" id="cd07344">
    <property type="entry name" value="M48_yhfN_like"/>
    <property type="match status" value="1"/>
</dbReference>
<dbReference type="RefSeq" id="WP_034525611.1">
    <property type="nucleotide sequence ID" value="NZ_JGZP01000001.1"/>
</dbReference>
<dbReference type="PANTHER" id="PTHR30399:SF1">
    <property type="entry name" value="UTP PYROPHOSPHATASE"/>
    <property type="match status" value="1"/>
</dbReference>
<sequence>MPYRRRPSAAAPRPSAVPRSVSSVRVVEIDGVAVTVTRKRIRNLYLRVKPPTGTVEVSAPMRMAEYRIRDFVRDRRDWIAEQQSCIAQSRRLVVEEMAARGAADAVDVPLEGLDDASFASQQPLFDDADGTVGGTDRPHAPNTQNPPAATPAFEWTDERKREAAAAIESQLPALLDKWAPIVGKRPTHVTLRLMTSRWGSCTPKTGRIRINLQLGLMEPRFLEYVLVHELTHLWEHGHGPRFRARMDAYLPGWRALRRELNRRAVL</sequence>
<dbReference type="AlphaFoldDB" id="A0A087E0U4"/>
<dbReference type="Proteomes" id="UP000029004">
    <property type="component" value="Unassembled WGS sequence"/>
</dbReference>
<keyword evidence="3" id="KW-0378">Hydrolase</keyword>
<dbReference type="EMBL" id="JGZP01000001">
    <property type="protein sequence ID" value="KFJ01395.1"/>
    <property type="molecule type" value="Genomic_DNA"/>
</dbReference>
<comment type="caution">
    <text evidence="3">The sequence shown here is derived from an EMBL/GenBank/DDBJ whole genome shotgun (WGS) entry which is preliminary data.</text>
</comment>
<feature type="domain" description="YgjP-like metallopeptidase" evidence="2">
    <location>
        <begin position="43"/>
        <end position="262"/>
    </location>
</feature>
<dbReference type="OrthoDB" id="9811177at2"/>
<dbReference type="InterPro" id="IPR053136">
    <property type="entry name" value="UTP_pyrophosphatase-like"/>
</dbReference>
<organism evidence="3 4">
    <name type="scientific">Bifidobacterium stellenboschense</name>
    <dbReference type="NCBI Taxonomy" id="762211"/>
    <lineage>
        <taxon>Bacteria</taxon>
        <taxon>Bacillati</taxon>
        <taxon>Actinomycetota</taxon>
        <taxon>Actinomycetes</taxon>
        <taxon>Bifidobacteriales</taxon>
        <taxon>Bifidobacteriaceae</taxon>
        <taxon>Bifidobacterium</taxon>
    </lineage>
</organism>
<proteinExistence type="predicted"/>
<dbReference type="Gene3D" id="3.30.2010.10">
    <property type="entry name" value="Metalloproteases ('zincins'), catalytic domain"/>
    <property type="match status" value="1"/>
</dbReference>
<evidence type="ECO:0000256" key="1">
    <source>
        <dbReference type="SAM" id="MobiDB-lite"/>
    </source>
</evidence>
<name>A0A087E0U4_9BIFI</name>
<dbReference type="PANTHER" id="PTHR30399">
    <property type="entry name" value="UNCHARACTERIZED PROTEIN YGJP"/>
    <property type="match status" value="1"/>
</dbReference>
<protein>
    <submittedName>
        <fullName evidence="3">Metal-dependent hydrolase</fullName>
    </submittedName>
</protein>
<keyword evidence="4" id="KW-1185">Reference proteome</keyword>
<evidence type="ECO:0000313" key="3">
    <source>
        <dbReference type="EMBL" id="KFJ01395.1"/>
    </source>
</evidence>
<feature type="compositionally biased region" description="Low complexity" evidence="1">
    <location>
        <begin position="140"/>
        <end position="151"/>
    </location>
</feature>
<evidence type="ECO:0000313" key="4">
    <source>
        <dbReference type="Proteomes" id="UP000029004"/>
    </source>
</evidence>
<dbReference type="Pfam" id="PF01863">
    <property type="entry name" value="YgjP-like"/>
    <property type="match status" value="1"/>
</dbReference>
<evidence type="ECO:0000259" key="2">
    <source>
        <dbReference type="Pfam" id="PF01863"/>
    </source>
</evidence>
<reference evidence="3 4" key="1">
    <citation type="submission" date="2014-03" db="EMBL/GenBank/DDBJ databases">
        <title>Genomics of Bifidobacteria.</title>
        <authorList>
            <person name="Ventura M."/>
            <person name="Milani C."/>
            <person name="Lugli G.A."/>
        </authorList>
    </citation>
    <scope>NUCLEOTIDE SEQUENCE [LARGE SCALE GENOMIC DNA]</scope>
    <source>
        <strain evidence="3 4">DSM 23968</strain>
    </source>
</reference>
<feature type="region of interest" description="Disordered" evidence="1">
    <location>
        <begin position="124"/>
        <end position="151"/>
    </location>
</feature>
<gene>
    <name evidence="3" type="ORF">BSTEL_0981</name>
</gene>
<dbReference type="eggNOG" id="COG1451">
    <property type="taxonomic scope" value="Bacteria"/>
</dbReference>
<dbReference type="InterPro" id="IPR002725">
    <property type="entry name" value="YgjP-like_metallopeptidase"/>
</dbReference>
<dbReference type="GO" id="GO:0016787">
    <property type="term" value="F:hydrolase activity"/>
    <property type="evidence" value="ECO:0007669"/>
    <property type="project" value="UniProtKB-KW"/>
</dbReference>
<accession>A0A087E0U4</accession>